<comment type="caution">
    <text evidence="2">The sequence shown here is derived from an EMBL/GenBank/DDBJ whole genome shotgun (WGS) entry which is preliminary data.</text>
</comment>
<keyword evidence="3" id="KW-1185">Reference proteome</keyword>
<feature type="coiled-coil region" evidence="1">
    <location>
        <begin position="35"/>
        <end position="113"/>
    </location>
</feature>
<evidence type="ECO:0000313" key="3">
    <source>
        <dbReference type="Proteomes" id="UP001501436"/>
    </source>
</evidence>
<organism evidence="2 3">
    <name type="scientific">Mucilaginibacter defluvii</name>
    <dbReference type="NCBI Taxonomy" id="1196019"/>
    <lineage>
        <taxon>Bacteria</taxon>
        <taxon>Pseudomonadati</taxon>
        <taxon>Bacteroidota</taxon>
        <taxon>Sphingobacteriia</taxon>
        <taxon>Sphingobacteriales</taxon>
        <taxon>Sphingobacteriaceae</taxon>
        <taxon>Mucilaginibacter</taxon>
    </lineage>
</organism>
<dbReference type="EMBL" id="BAABJI010000002">
    <property type="protein sequence ID" value="GAA4912230.1"/>
    <property type="molecule type" value="Genomic_DNA"/>
</dbReference>
<reference evidence="3" key="1">
    <citation type="journal article" date="2019" name="Int. J. Syst. Evol. Microbiol.">
        <title>The Global Catalogue of Microorganisms (GCM) 10K type strain sequencing project: providing services to taxonomists for standard genome sequencing and annotation.</title>
        <authorList>
            <consortium name="The Broad Institute Genomics Platform"/>
            <consortium name="The Broad Institute Genome Sequencing Center for Infectious Disease"/>
            <person name="Wu L."/>
            <person name="Ma J."/>
        </authorList>
    </citation>
    <scope>NUCLEOTIDE SEQUENCE [LARGE SCALE GENOMIC DNA]</scope>
    <source>
        <strain evidence="3">JCM 18283</strain>
    </source>
</reference>
<accession>A0ABP9FQP4</accession>
<evidence type="ECO:0000313" key="2">
    <source>
        <dbReference type="EMBL" id="GAA4912230.1"/>
    </source>
</evidence>
<gene>
    <name evidence="2" type="ORF">GCM10023313_14100</name>
</gene>
<dbReference type="Proteomes" id="UP001501436">
    <property type="component" value="Unassembled WGS sequence"/>
</dbReference>
<keyword evidence="1" id="KW-0175">Coiled coil</keyword>
<name>A0ABP9FQP4_9SPHI</name>
<sequence>MRGISKSKHENLLKAFNQLDKLLTEKLMLEPEQDLNESTSDLKQALLKAESARKELEQLYAEYNVNLKILASIIIQYESIYDYLRLDHIGKRLKELKREIQTNDERFDELKTGIHAAYNT</sequence>
<protein>
    <submittedName>
        <fullName evidence="2">Uncharacterized protein</fullName>
    </submittedName>
</protein>
<proteinExistence type="predicted"/>
<dbReference type="RefSeq" id="WP_345330302.1">
    <property type="nucleotide sequence ID" value="NZ_BAABJI010000002.1"/>
</dbReference>
<evidence type="ECO:0000256" key="1">
    <source>
        <dbReference type="SAM" id="Coils"/>
    </source>
</evidence>